<evidence type="ECO:0000313" key="3">
    <source>
        <dbReference type="Proteomes" id="UP001066276"/>
    </source>
</evidence>
<accession>A0AAV7UQQ1</accession>
<evidence type="ECO:0000256" key="1">
    <source>
        <dbReference type="SAM" id="Coils"/>
    </source>
</evidence>
<proteinExistence type="predicted"/>
<protein>
    <submittedName>
        <fullName evidence="2">Uncharacterized protein</fullName>
    </submittedName>
</protein>
<name>A0AAV7UQQ1_PLEWA</name>
<keyword evidence="3" id="KW-1185">Reference proteome</keyword>
<dbReference type="AlphaFoldDB" id="A0AAV7UQQ1"/>
<dbReference type="Proteomes" id="UP001066276">
    <property type="component" value="Chromosome 3_1"/>
</dbReference>
<dbReference type="Gene3D" id="3.30.70.1820">
    <property type="entry name" value="L1 transposable element, RRM domain"/>
    <property type="match status" value="1"/>
</dbReference>
<dbReference type="InterPro" id="IPR004244">
    <property type="entry name" value="Transposase_22"/>
</dbReference>
<organism evidence="2 3">
    <name type="scientific">Pleurodeles waltl</name>
    <name type="common">Iberian ribbed newt</name>
    <dbReference type="NCBI Taxonomy" id="8319"/>
    <lineage>
        <taxon>Eukaryota</taxon>
        <taxon>Metazoa</taxon>
        <taxon>Chordata</taxon>
        <taxon>Craniata</taxon>
        <taxon>Vertebrata</taxon>
        <taxon>Euteleostomi</taxon>
        <taxon>Amphibia</taxon>
        <taxon>Batrachia</taxon>
        <taxon>Caudata</taxon>
        <taxon>Salamandroidea</taxon>
        <taxon>Salamandridae</taxon>
        <taxon>Pleurodelinae</taxon>
        <taxon>Pleurodeles</taxon>
    </lineage>
</organism>
<sequence>MQTQICRVAKTCSEFATRIGEPETRISRLEDNVVSQRAFRDSMEKKLEDAQWKLTDLEDRLRRNNLQLLGVLEGDEGTGPRGFIVALFEEAFPDLNQWEWDREIQRAHWFPFNIRAKHQKEI</sequence>
<dbReference type="PANTHER" id="PTHR11505">
    <property type="entry name" value="L1 TRANSPOSABLE ELEMENT-RELATED"/>
    <property type="match status" value="1"/>
</dbReference>
<comment type="caution">
    <text evidence="2">The sequence shown here is derived from an EMBL/GenBank/DDBJ whole genome shotgun (WGS) entry which is preliminary data.</text>
</comment>
<reference evidence="2" key="1">
    <citation type="journal article" date="2022" name="bioRxiv">
        <title>Sequencing and chromosome-scale assembly of the giantPleurodeles waltlgenome.</title>
        <authorList>
            <person name="Brown T."/>
            <person name="Elewa A."/>
            <person name="Iarovenko S."/>
            <person name="Subramanian E."/>
            <person name="Araus A.J."/>
            <person name="Petzold A."/>
            <person name="Susuki M."/>
            <person name="Suzuki K.-i.T."/>
            <person name="Hayashi T."/>
            <person name="Toyoda A."/>
            <person name="Oliveira C."/>
            <person name="Osipova E."/>
            <person name="Leigh N.D."/>
            <person name="Simon A."/>
            <person name="Yun M.H."/>
        </authorList>
    </citation>
    <scope>NUCLEOTIDE SEQUENCE</scope>
    <source>
        <strain evidence="2">20211129_DDA</strain>
        <tissue evidence="2">Liver</tissue>
    </source>
</reference>
<evidence type="ECO:0000313" key="2">
    <source>
        <dbReference type="EMBL" id="KAJ1190269.1"/>
    </source>
</evidence>
<feature type="coiled-coil region" evidence="1">
    <location>
        <begin position="40"/>
        <end position="67"/>
    </location>
</feature>
<dbReference type="EMBL" id="JANPWB010000005">
    <property type="protein sequence ID" value="KAJ1190269.1"/>
    <property type="molecule type" value="Genomic_DNA"/>
</dbReference>
<keyword evidence="1" id="KW-0175">Coiled coil</keyword>
<gene>
    <name evidence="2" type="ORF">NDU88_007007</name>
</gene>